<name>Q649G6_UNCAG</name>
<dbReference type="InterPro" id="IPR028082">
    <property type="entry name" value="Peripla_BP_I"/>
</dbReference>
<protein>
    <recommendedName>
        <fullName evidence="6">BMP family ABC transporter substrate-binding protein</fullName>
    </recommendedName>
</protein>
<keyword evidence="2" id="KW-0812">Transmembrane</keyword>
<evidence type="ECO:0000259" key="4">
    <source>
        <dbReference type="Pfam" id="PF13458"/>
    </source>
</evidence>
<feature type="domain" description="ABC transporter substrate-binding protein PnrA-like" evidence="3">
    <location>
        <begin position="411"/>
        <end position="696"/>
    </location>
</feature>
<accession>Q649G6</accession>
<organism evidence="5">
    <name type="scientific">Uncultured archaeon GZfos26G2</name>
    <dbReference type="NCBI Taxonomy" id="3386331"/>
    <lineage>
        <taxon>Archaea</taxon>
        <taxon>Methanobacteriati</taxon>
        <taxon>Methanobacteriota</taxon>
        <taxon>Stenosarchaea group</taxon>
        <taxon>Methanomicrobia</taxon>
        <taxon>Candidatus Methanophagales</taxon>
        <taxon>Candidatus Methanophagaceae</taxon>
        <taxon>Candidatus Methanophaga</taxon>
    </lineage>
</organism>
<evidence type="ECO:0008006" key="6">
    <source>
        <dbReference type="Google" id="ProtNLM"/>
    </source>
</evidence>
<dbReference type="InterPro" id="IPR028081">
    <property type="entry name" value="Leu-bd"/>
</dbReference>
<evidence type="ECO:0000256" key="2">
    <source>
        <dbReference type="SAM" id="Phobius"/>
    </source>
</evidence>
<feature type="domain" description="Leucine-binding protein" evidence="4">
    <location>
        <begin position="33"/>
        <end position="381"/>
    </location>
</feature>
<keyword evidence="2" id="KW-0472">Membrane</keyword>
<evidence type="ECO:0000256" key="1">
    <source>
        <dbReference type="ARBA" id="ARBA00022729"/>
    </source>
</evidence>
<keyword evidence="2" id="KW-1133">Transmembrane helix</keyword>
<evidence type="ECO:0000259" key="3">
    <source>
        <dbReference type="Pfam" id="PF02608"/>
    </source>
</evidence>
<dbReference type="CDD" id="cd19963">
    <property type="entry name" value="PBP1_BMP-like"/>
    <property type="match status" value="1"/>
</dbReference>
<feature type="transmembrane region" description="Helical" evidence="2">
    <location>
        <begin position="7"/>
        <end position="27"/>
    </location>
</feature>
<dbReference type="SUPFAM" id="SSF53822">
    <property type="entry name" value="Periplasmic binding protein-like I"/>
    <property type="match status" value="1"/>
</dbReference>
<dbReference type="CDD" id="cd06338">
    <property type="entry name" value="PBP1_ABC_ligand_binding-like"/>
    <property type="match status" value="1"/>
</dbReference>
<keyword evidence="1" id="KW-0732">Signal</keyword>
<reference evidence="5" key="2">
    <citation type="submission" date="2004-08" db="EMBL/GenBank/DDBJ databases">
        <authorList>
            <person name="Putnam N."/>
            <person name="Detter J.C."/>
            <person name="Richardson P.M."/>
            <person name="Rokhsar D."/>
        </authorList>
    </citation>
    <scope>NUCLEOTIDE SEQUENCE</scope>
</reference>
<dbReference type="EMBL" id="AY714863">
    <property type="protein sequence ID" value="AAU83961.1"/>
    <property type="molecule type" value="Genomic_DNA"/>
</dbReference>
<dbReference type="PANTHER" id="PTHR43208">
    <property type="entry name" value="ABC TRANSPORTER SUBSTRATE-BINDING PROTEIN"/>
    <property type="match status" value="1"/>
</dbReference>
<reference evidence="5" key="1">
    <citation type="journal article" date="2004" name="Science">
        <title>Reverse methanogenesis: testing the hypothesis with environmental genomics.</title>
        <authorList>
            <person name="Hallam S.J."/>
            <person name="Putnam N."/>
            <person name="Preston C.M."/>
            <person name="Detter J.C."/>
            <person name="Rokhsar D."/>
            <person name="Richardson P.M."/>
            <person name="DeLong E.F."/>
        </authorList>
    </citation>
    <scope>NUCLEOTIDE SEQUENCE</scope>
</reference>
<dbReference type="Gene3D" id="3.40.50.2300">
    <property type="match status" value="4"/>
</dbReference>
<dbReference type="InterPro" id="IPR052910">
    <property type="entry name" value="ABC-Purine-Binding"/>
</dbReference>
<dbReference type="AlphaFoldDB" id="Q649G6"/>
<evidence type="ECO:0000313" key="5">
    <source>
        <dbReference type="EMBL" id="AAU83961.1"/>
    </source>
</evidence>
<proteinExistence type="predicted"/>
<dbReference type="InterPro" id="IPR003760">
    <property type="entry name" value="PnrA-like"/>
</dbReference>
<dbReference type="Pfam" id="PF02608">
    <property type="entry name" value="Bmp"/>
    <property type="match status" value="1"/>
</dbReference>
<dbReference type="Pfam" id="PF13458">
    <property type="entry name" value="Peripla_BP_6"/>
    <property type="match status" value="1"/>
</dbReference>
<sequence length="752" mass="83528">MRKATKIVITLVMVVALLAVISSFLWVKEEPKEVRFGSALSLSGELEEEGCLTKEGYELWKEHVNSQGGIQIGDEKYLIEILYYDDESNPRKTALLVDKLITEDTVDFLLGPYGSGATFEAAALAEKYRVPMVEGEGPAEKIFTQGFKYTFGLLSSSRDYFQNILEGAASLEPKPNRVAILSTDVPYLYVAEGAEQHAKRLGFEVIPIITVEKGDDLSSILSDLKDDSPNMVLFSGPFGEALSFVKTAKAVGLSPNMFGIIVAPCDPAFVEQLGKDADYIFGPCQWTSDLPYDGPVFGSSEDYARLFCDKFGKEPEYHSAAATACGVTYQLALEKASSLDREEVRDALVSLDAMTFYGRIKFNEQGRDIYNPMVAIQVQSGKRVTVWPEHLATGSAKYPTPPWEEREDELKVAVLHIGPINDYGWTYEAHLGAQAMAKALPYVELSEKEEACSPDAPQIMRAYADTGYKVIFCHAWDFGEYIEQVAPNYLDVIFMWGNGVEKKAPNVGIYYGRMYEAKFLVGMVAGAMTKTNKIGYAAGIPIPDVVRGINAFARGVASVNPDAKVYVEWVGEWYNPPKEREVALALIDNGCDVITHHTDSYAPAVVAEEKGIYYISLNSNLRMFAPDVFLTGAVWNWTPVMTDIVKAVHEGRWDEYPGQDWWYGLAEGGVELAPFSDLVPEDVREMVEEKKQAIIEGEFEVFPGMTDEELREIYYFESNVVGELPVREAEKAIKIGAIYPLTGSLGYNWCRG</sequence>
<gene>
    <name evidence="5" type="ORF">GZ35A2_36</name>
</gene>
<dbReference type="PANTHER" id="PTHR43208:SF1">
    <property type="entry name" value="ABC TRANSPORTER SUBSTRATE-BINDING PROTEIN"/>
    <property type="match status" value="1"/>
</dbReference>
<dbReference type="GO" id="GO:0005886">
    <property type="term" value="C:plasma membrane"/>
    <property type="evidence" value="ECO:0007669"/>
    <property type="project" value="InterPro"/>
</dbReference>